<dbReference type="PANTHER" id="PTHR13563:SF13">
    <property type="entry name" value="TRNA METHYLTRANSFERASE 10 HOMOLOG A"/>
    <property type="match status" value="1"/>
</dbReference>
<organism evidence="11 12">
    <name type="scientific">Monilinia laxa</name>
    <name type="common">Brown rot fungus</name>
    <name type="synonym">Sclerotinia laxa</name>
    <dbReference type="NCBI Taxonomy" id="61186"/>
    <lineage>
        <taxon>Eukaryota</taxon>
        <taxon>Fungi</taxon>
        <taxon>Dikarya</taxon>
        <taxon>Ascomycota</taxon>
        <taxon>Pezizomycotina</taxon>
        <taxon>Leotiomycetes</taxon>
        <taxon>Helotiales</taxon>
        <taxon>Sclerotiniaceae</taxon>
        <taxon>Monilinia</taxon>
    </lineage>
</organism>
<feature type="compositionally biased region" description="Basic and acidic residues" evidence="9">
    <location>
        <begin position="457"/>
        <end position="473"/>
    </location>
</feature>
<evidence type="ECO:0000313" key="12">
    <source>
        <dbReference type="Proteomes" id="UP000326757"/>
    </source>
</evidence>
<keyword evidence="5" id="KW-0949">S-adenosyl-L-methionine</keyword>
<evidence type="ECO:0000256" key="4">
    <source>
        <dbReference type="ARBA" id="ARBA00022679"/>
    </source>
</evidence>
<dbReference type="EC" id="2.1.1.221" evidence="1"/>
<dbReference type="Proteomes" id="UP000326757">
    <property type="component" value="Unassembled WGS sequence"/>
</dbReference>
<feature type="compositionally biased region" description="Acidic residues" evidence="9">
    <location>
        <begin position="419"/>
        <end position="428"/>
    </location>
</feature>
<evidence type="ECO:0000256" key="7">
    <source>
        <dbReference type="ARBA" id="ARBA00032166"/>
    </source>
</evidence>
<evidence type="ECO:0000256" key="3">
    <source>
        <dbReference type="ARBA" id="ARBA00022603"/>
    </source>
</evidence>
<keyword evidence="12" id="KW-1185">Reference proteome</keyword>
<evidence type="ECO:0000256" key="6">
    <source>
        <dbReference type="ARBA" id="ARBA00031792"/>
    </source>
</evidence>
<feature type="compositionally biased region" description="Polar residues" evidence="9">
    <location>
        <begin position="27"/>
        <end position="52"/>
    </location>
</feature>
<keyword evidence="4" id="KW-0808">Transferase</keyword>
<evidence type="ECO:0000256" key="8">
    <source>
        <dbReference type="ARBA" id="ARBA00048434"/>
    </source>
</evidence>
<feature type="compositionally biased region" description="Basic and acidic residues" evidence="9">
    <location>
        <begin position="241"/>
        <end position="251"/>
    </location>
</feature>
<dbReference type="InterPro" id="IPR038459">
    <property type="entry name" value="MT_TRM10-typ_sf"/>
</dbReference>
<dbReference type="OrthoDB" id="278300at2759"/>
<comment type="catalytic activity">
    <reaction evidence="8">
        <text>guanosine(9) in tRNA + S-adenosyl-L-methionine = N(1)-methylguanosine(9) in tRNA + S-adenosyl-L-homocysteine + H(+)</text>
        <dbReference type="Rhea" id="RHEA:43156"/>
        <dbReference type="Rhea" id="RHEA-COMP:10367"/>
        <dbReference type="Rhea" id="RHEA-COMP:10368"/>
        <dbReference type="ChEBI" id="CHEBI:15378"/>
        <dbReference type="ChEBI" id="CHEBI:57856"/>
        <dbReference type="ChEBI" id="CHEBI:59789"/>
        <dbReference type="ChEBI" id="CHEBI:73542"/>
        <dbReference type="ChEBI" id="CHEBI:74269"/>
        <dbReference type="EC" id="2.1.1.221"/>
    </reaction>
</comment>
<dbReference type="InterPro" id="IPR028564">
    <property type="entry name" value="MT_TRM10-typ"/>
</dbReference>
<feature type="compositionally biased region" description="Basic and acidic residues" evidence="9">
    <location>
        <begin position="429"/>
        <end position="443"/>
    </location>
</feature>
<name>A0A5N6JUJ0_MONLA</name>
<dbReference type="AlphaFoldDB" id="A0A5N6JUJ0"/>
<gene>
    <name evidence="11" type="ORF">EYC80_007399</name>
</gene>
<dbReference type="GO" id="GO:0000049">
    <property type="term" value="F:tRNA binding"/>
    <property type="evidence" value="ECO:0007669"/>
    <property type="project" value="TreeGrafter"/>
</dbReference>
<feature type="compositionally biased region" description="Basic residues" evidence="9">
    <location>
        <begin position="98"/>
        <end position="107"/>
    </location>
</feature>
<feature type="region of interest" description="Disordered" evidence="9">
    <location>
        <begin position="241"/>
        <end position="314"/>
    </location>
</feature>
<dbReference type="InterPro" id="IPR007356">
    <property type="entry name" value="tRNA_m1G_MeTrfase_euk"/>
</dbReference>
<feature type="region of interest" description="Disordered" evidence="9">
    <location>
        <begin position="409"/>
        <end position="481"/>
    </location>
</feature>
<comment type="caution">
    <text evidence="11">The sequence shown here is derived from an EMBL/GenBank/DDBJ whole genome shotgun (WGS) entry which is preliminary data.</text>
</comment>
<reference evidence="11 12" key="1">
    <citation type="submission" date="2019-06" db="EMBL/GenBank/DDBJ databases">
        <title>Genome Sequence of the Brown Rot Fungal Pathogen Monilinia laxa.</title>
        <authorList>
            <person name="De Miccolis Angelini R.M."/>
            <person name="Landi L."/>
            <person name="Abate D."/>
            <person name="Pollastro S."/>
            <person name="Romanazzi G."/>
            <person name="Faretra F."/>
        </authorList>
    </citation>
    <scope>NUCLEOTIDE SEQUENCE [LARGE SCALE GENOMIC DNA]</scope>
    <source>
        <strain evidence="11 12">Mlax316</strain>
    </source>
</reference>
<feature type="domain" description="SAM-dependent MTase TRM10-type" evidence="10">
    <location>
        <begin position="121"/>
        <end position="411"/>
    </location>
</feature>
<evidence type="ECO:0000256" key="1">
    <source>
        <dbReference type="ARBA" id="ARBA00012797"/>
    </source>
</evidence>
<feature type="compositionally biased region" description="Low complexity" evidence="9">
    <location>
        <begin position="281"/>
        <end position="313"/>
    </location>
</feature>
<evidence type="ECO:0000259" key="10">
    <source>
        <dbReference type="PROSITE" id="PS51675"/>
    </source>
</evidence>
<sequence length="481" mass="52682">MSDIDERPSKIRKVGPIDDAPALGNSIAPNSNPNESTMDLETPIITQDTPTNPDFKATKPSTSTDANQPNSLSKSQIKKRKKQEEWEANKSKRAEFRRIKRKERQARKAAAQASGLLPPPPPSSSRRPIQVPVAFLIDCDFESYMMEKEIISLTAQVTRCYSDNRTAVYRGHMGIAGWGGKMKERFEGVLAGNFNSWKGVKFLEEGWVEAAGIMDGLMRGAEGGKLVGALARENGLEEWKKPVKESKKLEDSATEPTESAQPEVKDEQEPAEPISTPTEAPTTSGSTSIPTPSNPQEAPEPTLSTSPSTTTTPNIIYLSSDSENTLTTLTPNTTYIIGGIVDKNRHKGLCYKRACDAGIPTAKLPIGEYMTMQSRTVLTVNHVMEIMIRWLETGDWGEAFLKVIPKRKEAKLRSKNEGEEAEDGDGDGDQGHDDQDENEKSGDESEDGEEGGVSLGAEKHAEELKASEQREGNDTTMSDVK</sequence>
<accession>A0A5N6JUJ0</accession>
<dbReference type="GO" id="GO:0052905">
    <property type="term" value="F:tRNA (guanosine(9)-N1)-methyltransferase activity"/>
    <property type="evidence" value="ECO:0007669"/>
    <property type="project" value="UniProtKB-EC"/>
</dbReference>
<feature type="region of interest" description="Disordered" evidence="9">
    <location>
        <begin position="1"/>
        <end position="128"/>
    </location>
</feature>
<dbReference type="Gene3D" id="3.40.1280.30">
    <property type="match status" value="1"/>
</dbReference>
<feature type="compositionally biased region" description="Polar residues" evidence="9">
    <location>
        <begin position="59"/>
        <end position="75"/>
    </location>
</feature>
<dbReference type="EMBL" id="VIGI01000012">
    <property type="protein sequence ID" value="KAB8293037.1"/>
    <property type="molecule type" value="Genomic_DNA"/>
</dbReference>
<keyword evidence="3" id="KW-0489">Methyltransferase</keyword>
<proteinExistence type="predicted"/>
<evidence type="ECO:0000256" key="9">
    <source>
        <dbReference type="SAM" id="MobiDB-lite"/>
    </source>
</evidence>
<evidence type="ECO:0000313" key="11">
    <source>
        <dbReference type="EMBL" id="KAB8293037.1"/>
    </source>
</evidence>
<evidence type="ECO:0000256" key="2">
    <source>
        <dbReference type="ARBA" id="ARBA00020451"/>
    </source>
</evidence>
<dbReference type="PANTHER" id="PTHR13563">
    <property type="entry name" value="TRNA (GUANINE-9-) METHYLTRANSFERASE"/>
    <property type="match status" value="1"/>
</dbReference>
<protein>
    <recommendedName>
        <fullName evidence="2">tRNA (guanine(9)-N1)-methyltransferase</fullName>
        <ecNumber evidence="1">2.1.1.221</ecNumber>
    </recommendedName>
    <alternativeName>
        <fullName evidence="7">tRNA methyltransferase 10</fullName>
    </alternativeName>
    <alternativeName>
        <fullName evidence="6">tRNA(m1G9)-methyltransferase</fullName>
    </alternativeName>
</protein>
<dbReference type="PROSITE" id="PS51675">
    <property type="entry name" value="SAM_MT_TRM10"/>
    <property type="match status" value="1"/>
</dbReference>
<dbReference type="CDD" id="cd18089">
    <property type="entry name" value="SPOUT_Trm10-like"/>
    <property type="match status" value="1"/>
</dbReference>
<dbReference type="GO" id="GO:0005634">
    <property type="term" value="C:nucleus"/>
    <property type="evidence" value="ECO:0007669"/>
    <property type="project" value="TreeGrafter"/>
</dbReference>
<feature type="compositionally biased region" description="Basic and acidic residues" evidence="9">
    <location>
        <begin position="82"/>
        <end position="97"/>
    </location>
</feature>
<evidence type="ECO:0000256" key="5">
    <source>
        <dbReference type="ARBA" id="ARBA00022691"/>
    </source>
</evidence>
<dbReference type="GO" id="GO:0002939">
    <property type="term" value="P:tRNA N1-guanine methylation"/>
    <property type="evidence" value="ECO:0007669"/>
    <property type="project" value="TreeGrafter"/>
</dbReference>